<accession>Q2SFT3</accession>
<feature type="domain" description="Multidrug resistance protein MdtA-like barrel-sandwich hybrid" evidence="3">
    <location>
        <begin position="58"/>
        <end position="176"/>
    </location>
</feature>
<dbReference type="NCBIfam" id="TIGR01730">
    <property type="entry name" value="RND_mfp"/>
    <property type="match status" value="1"/>
</dbReference>
<dbReference type="InterPro" id="IPR006143">
    <property type="entry name" value="RND_pump_MFP"/>
</dbReference>
<dbReference type="KEGG" id="hch:HCH_03759"/>
<evidence type="ECO:0000313" key="6">
    <source>
        <dbReference type="EMBL" id="ABC30491.1"/>
    </source>
</evidence>
<dbReference type="RefSeq" id="WP_011397559.1">
    <property type="nucleotide sequence ID" value="NC_007645.1"/>
</dbReference>
<evidence type="ECO:0000259" key="4">
    <source>
        <dbReference type="Pfam" id="PF25954"/>
    </source>
</evidence>
<evidence type="ECO:0000256" key="1">
    <source>
        <dbReference type="ARBA" id="ARBA00009477"/>
    </source>
</evidence>
<dbReference type="InterPro" id="IPR058792">
    <property type="entry name" value="Beta-barrel_RND_2"/>
</dbReference>
<feature type="domain" description="YknX-like C-terminal permuted SH3-like" evidence="5">
    <location>
        <begin position="269"/>
        <end position="340"/>
    </location>
</feature>
<dbReference type="Pfam" id="PF25989">
    <property type="entry name" value="YknX_C"/>
    <property type="match status" value="1"/>
</dbReference>
<evidence type="ECO:0000313" key="7">
    <source>
        <dbReference type="Proteomes" id="UP000000238"/>
    </source>
</evidence>
<dbReference type="InterPro" id="IPR058637">
    <property type="entry name" value="YknX-like_C"/>
</dbReference>
<evidence type="ECO:0000256" key="2">
    <source>
        <dbReference type="SAM" id="SignalP"/>
    </source>
</evidence>
<protein>
    <submittedName>
        <fullName evidence="6">Membrane-fusion protein</fullName>
    </submittedName>
</protein>
<dbReference type="Gene3D" id="1.10.287.470">
    <property type="entry name" value="Helix hairpin bin"/>
    <property type="match status" value="1"/>
</dbReference>
<dbReference type="Gene3D" id="2.40.420.20">
    <property type="match status" value="1"/>
</dbReference>
<keyword evidence="7" id="KW-1185">Reference proteome</keyword>
<dbReference type="STRING" id="349521.HCH_03759"/>
<dbReference type="Pfam" id="PF25917">
    <property type="entry name" value="BSH_RND"/>
    <property type="match status" value="1"/>
</dbReference>
<dbReference type="GO" id="GO:0015562">
    <property type="term" value="F:efflux transmembrane transporter activity"/>
    <property type="evidence" value="ECO:0007669"/>
    <property type="project" value="TreeGrafter"/>
</dbReference>
<dbReference type="Pfam" id="PF25954">
    <property type="entry name" value="Beta-barrel_RND_2"/>
    <property type="match status" value="1"/>
</dbReference>
<dbReference type="GO" id="GO:1990281">
    <property type="term" value="C:efflux pump complex"/>
    <property type="evidence" value="ECO:0007669"/>
    <property type="project" value="TreeGrafter"/>
</dbReference>
<reference evidence="6 7" key="1">
    <citation type="journal article" date="2005" name="Nucleic Acids Res.">
        <title>Genomic blueprint of Hahella chejuensis, a marine microbe producing an algicidal agent.</title>
        <authorList>
            <person name="Jeong H."/>
            <person name="Yim J.H."/>
            <person name="Lee C."/>
            <person name="Choi S.-H."/>
            <person name="Park Y.K."/>
            <person name="Yoon S.H."/>
            <person name="Hur C.-G."/>
            <person name="Kang H.-Y."/>
            <person name="Kim D."/>
            <person name="Lee H.H."/>
            <person name="Park K.H."/>
            <person name="Park S.-H."/>
            <person name="Park H.-S."/>
            <person name="Lee H.K."/>
            <person name="Oh T.K."/>
            <person name="Kim J.F."/>
        </authorList>
    </citation>
    <scope>NUCLEOTIDE SEQUENCE [LARGE SCALE GENOMIC DNA]</scope>
    <source>
        <strain evidence="6 7">KCTC 2396</strain>
    </source>
</reference>
<dbReference type="OrthoDB" id="9806939at2"/>
<feature type="domain" description="CusB-like beta-barrel" evidence="4">
    <location>
        <begin position="191"/>
        <end position="264"/>
    </location>
</feature>
<name>Q2SFT3_HAHCH</name>
<sequence>MFSRTLNGALAAALLGSCIAAPTYAAGKPPTAVVAASVQSAPYYDKIEALGTVNANESVNITPKITEKVVSVHFDDGASVKRGDLLIKLDDEEEQANLRSTLAVQAERESAYRRAQELYNRRVGSEADLDAARARVDQSQAEIEAIRTRIAAHQITAPFNGVLGLRHISVGALVEPSDVLTTLDDLSVVKVDFAIPSVFLANLKPGLKVEAETSAYPGQTFTGELKSISPRVDPVTRTVQARAAFNNPGRMLLTGMLLQLDLQSRPRTALVIPESAISTVGTSHYVFLVTAGETSKAQRRQVDIGSRKAGKVEILQGLNEGDLVVSHGLVKISDGAAVKVIAVDDGALNVAKLLQGEQQAEQTE</sequence>
<dbReference type="PANTHER" id="PTHR30469">
    <property type="entry name" value="MULTIDRUG RESISTANCE PROTEIN MDTA"/>
    <property type="match status" value="1"/>
</dbReference>
<dbReference type="InterPro" id="IPR058625">
    <property type="entry name" value="MdtA-like_BSH"/>
</dbReference>
<dbReference type="SUPFAM" id="SSF111369">
    <property type="entry name" value="HlyD-like secretion proteins"/>
    <property type="match status" value="1"/>
</dbReference>
<proteinExistence type="inferred from homology"/>
<dbReference type="Gene3D" id="2.40.50.100">
    <property type="match status" value="1"/>
</dbReference>
<feature type="chain" id="PRO_5004215513" evidence="2">
    <location>
        <begin position="26"/>
        <end position="364"/>
    </location>
</feature>
<dbReference type="EMBL" id="CP000155">
    <property type="protein sequence ID" value="ABC30491.1"/>
    <property type="molecule type" value="Genomic_DNA"/>
</dbReference>
<dbReference type="eggNOG" id="COG0845">
    <property type="taxonomic scope" value="Bacteria"/>
</dbReference>
<gene>
    <name evidence="6" type="ordered locus">HCH_03759</name>
</gene>
<dbReference type="HOGENOM" id="CLU_018816_1_2_6"/>
<dbReference type="PROSITE" id="PS51257">
    <property type="entry name" value="PROKAR_LIPOPROTEIN"/>
    <property type="match status" value="1"/>
</dbReference>
<dbReference type="FunFam" id="2.40.30.170:FF:000010">
    <property type="entry name" value="Efflux RND transporter periplasmic adaptor subunit"/>
    <property type="match status" value="1"/>
</dbReference>
<feature type="signal peptide" evidence="2">
    <location>
        <begin position="1"/>
        <end position="25"/>
    </location>
</feature>
<evidence type="ECO:0000259" key="5">
    <source>
        <dbReference type="Pfam" id="PF25989"/>
    </source>
</evidence>
<dbReference type="AlphaFoldDB" id="Q2SFT3"/>
<dbReference type="Proteomes" id="UP000000238">
    <property type="component" value="Chromosome"/>
</dbReference>
<evidence type="ECO:0000259" key="3">
    <source>
        <dbReference type="Pfam" id="PF25917"/>
    </source>
</evidence>
<organism evidence="6 7">
    <name type="scientific">Hahella chejuensis (strain KCTC 2396)</name>
    <dbReference type="NCBI Taxonomy" id="349521"/>
    <lineage>
        <taxon>Bacteria</taxon>
        <taxon>Pseudomonadati</taxon>
        <taxon>Pseudomonadota</taxon>
        <taxon>Gammaproteobacteria</taxon>
        <taxon>Oceanospirillales</taxon>
        <taxon>Hahellaceae</taxon>
        <taxon>Hahella</taxon>
    </lineage>
</organism>
<dbReference type="Gene3D" id="2.40.30.170">
    <property type="match status" value="1"/>
</dbReference>
<comment type="similarity">
    <text evidence="1">Belongs to the membrane fusion protein (MFP) (TC 8.A.1) family.</text>
</comment>
<keyword evidence="2" id="KW-0732">Signal</keyword>
<dbReference type="PANTHER" id="PTHR30469:SF16">
    <property type="entry name" value="HAE1 FAMILY EFFLUX PUMP MFP COMPONENT"/>
    <property type="match status" value="1"/>
</dbReference>